<feature type="signal peptide" evidence="1">
    <location>
        <begin position="1"/>
        <end position="19"/>
    </location>
</feature>
<gene>
    <name evidence="3" type="ORF">FHR99_002317</name>
</gene>
<dbReference type="SUPFAM" id="SSF101874">
    <property type="entry name" value="YceI-like"/>
    <property type="match status" value="1"/>
</dbReference>
<dbReference type="RefSeq" id="WP_183410819.1">
    <property type="nucleotide sequence ID" value="NZ_JACHWY010000002.1"/>
</dbReference>
<keyword evidence="1" id="KW-0732">Signal</keyword>
<dbReference type="PANTHER" id="PTHR34406:SF1">
    <property type="entry name" value="PROTEIN YCEI"/>
    <property type="match status" value="1"/>
</dbReference>
<dbReference type="Gene3D" id="2.40.128.110">
    <property type="entry name" value="Lipid/polyisoprenoid-binding, YceI-like"/>
    <property type="match status" value="1"/>
</dbReference>
<feature type="domain" description="Lipid/polyisoprenoid-binding YceI-like" evidence="2">
    <location>
        <begin position="45"/>
        <end position="225"/>
    </location>
</feature>
<dbReference type="EMBL" id="JACHWY010000002">
    <property type="protein sequence ID" value="MBB3048051.1"/>
    <property type="molecule type" value="Genomic_DNA"/>
</dbReference>
<evidence type="ECO:0000256" key="1">
    <source>
        <dbReference type="SAM" id="SignalP"/>
    </source>
</evidence>
<dbReference type="SMART" id="SM00867">
    <property type="entry name" value="YceI"/>
    <property type="match status" value="1"/>
</dbReference>
<dbReference type="AlphaFoldDB" id="A0A7W4W5W2"/>
<sequence>MKTRLKGLLTICTTALVLAACDNGTHTPTQETKAAPLQLEVPAGQYKHDPTHSTFAFSVTHLGLANYVMRFTDYDIAADLDPDNLDQSSIKVTIDATGIDTDYQGDYQATHKQSSFKTWEEDLTLSPKFLNANEHPTITYESTSISKQDGKLKIDGNLTLLGQTHPVTLHAELTGQTAQHPFFGFGALGFSVTGTFERSKFGMTHLTNPPLVSDTVTIDFDGELHQVVNK</sequence>
<evidence type="ECO:0000313" key="3">
    <source>
        <dbReference type="EMBL" id="MBB3048051.1"/>
    </source>
</evidence>
<organism evidence="3 4">
    <name type="scientific">Litorivivens lipolytica</name>
    <dbReference type="NCBI Taxonomy" id="1524264"/>
    <lineage>
        <taxon>Bacteria</taxon>
        <taxon>Pseudomonadati</taxon>
        <taxon>Pseudomonadota</taxon>
        <taxon>Gammaproteobacteria</taxon>
        <taxon>Litorivivens</taxon>
    </lineage>
</organism>
<name>A0A7W4W5W2_9GAMM</name>
<proteinExistence type="predicted"/>
<feature type="chain" id="PRO_5031201135" evidence="1">
    <location>
        <begin position="20"/>
        <end position="230"/>
    </location>
</feature>
<dbReference type="InterPro" id="IPR036761">
    <property type="entry name" value="TTHA0802/YceI-like_sf"/>
</dbReference>
<reference evidence="3 4" key="1">
    <citation type="submission" date="2020-08" db="EMBL/GenBank/DDBJ databases">
        <title>Genomic Encyclopedia of Type Strains, Phase III (KMG-III): the genomes of soil and plant-associated and newly described type strains.</title>
        <authorList>
            <person name="Whitman W."/>
        </authorList>
    </citation>
    <scope>NUCLEOTIDE SEQUENCE [LARGE SCALE GENOMIC DNA]</scope>
    <source>
        <strain evidence="3 4">CECT 8654</strain>
    </source>
</reference>
<dbReference type="InterPro" id="IPR007372">
    <property type="entry name" value="Lipid/polyisoprenoid-bd_YceI"/>
</dbReference>
<protein>
    <submittedName>
        <fullName evidence="3">Polyisoprenoid-binding protein YceI</fullName>
    </submittedName>
</protein>
<evidence type="ECO:0000259" key="2">
    <source>
        <dbReference type="SMART" id="SM00867"/>
    </source>
</evidence>
<dbReference type="Pfam" id="PF04264">
    <property type="entry name" value="YceI"/>
    <property type="match status" value="1"/>
</dbReference>
<accession>A0A7W4W5W2</accession>
<dbReference type="Proteomes" id="UP000537130">
    <property type="component" value="Unassembled WGS sequence"/>
</dbReference>
<dbReference type="PANTHER" id="PTHR34406">
    <property type="entry name" value="PROTEIN YCEI"/>
    <property type="match status" value="1"/>
</dbReference>
<keyword evidence="4" id="KW-1185">Reference proteome</keyword>
<evidence type="ECO:0000313" key="4">
    <source>
        <dbReference type="Proteomes" id="UP000537130"/>
    </source>
</evidence>
<comment type="caution">
    <text evidence="3">The sequence shown here is derived from an EMBL/GenBank/DDBJ whole genome shotgun (WGS) entry which is preliminary data.</text>
</comment>
<dbReference type="PROSITE" id="PS51257">
    <property type="entry name" value="PROKAR_LIPOPROTEIN"/>
    <property type="match status" value="1"/>
</dbReference>